<comment type="function">
    <text evidence="5">Catalyzes the phosphorylation of the 3'-hydroxyl group of dephosphocoenzyme A to form coenzyme A.</text>
</comment>
<dbReference type="PANTHER" id="PTHR10695">
    <property type="entry name" value="DEPHOSPHO-COA KINASE-RELATED"/>
    <property type="match status" value="1"/>
</dbReference>
<organism evidence="7 8">
    <name type="scientific">Thiohalorhabdus denitrificans</name>
    <dbReference type="NCBI Taxonomy" id="381306"/>
    <lineage>
        <taxon>Bacteria</taxon>
        <taxon>Pseudomonadati</taxon>
        <taxon>Pseudomonadota</taxon>
        <taxon>Gammaproteobacteria</taxon>
        <taxon>Thiohalorhabdales</taxon>
        <taxon>Thiohalorhabdaceae</taxon>
        <taxon>Thiohalorhabdus</taxon>
    </lineage>
</organism>
<keyword evidence="3 5" id="KW-0067">ATP-binding</keyword>
<dbReference type="AlphaFoldDB" id="A0A0P9CQD0"/>
<dbReference type="Pfam" id="PF01121">
    <property type="entry name" value="CoaE"/>
    <property type="match status" value="1"/>
</dbReference>
<dbReference type="GO" id="GO:0005737">
    <property type="term" value="C:cytoplasm"/>
    <property type="evidence" value="ECO:0007669"/>
    <property type="project" value="UniProtKB-SubCell"/>
</dbReference>
<dbReference type="EMBL" id="FMUN01000004">
    <property type="protein sequence ID" value="SCY26520.1"/>
    <property type="molecule type" value="Genomic_DNA"/>
</dbReference>
<evidence type="ECO:0000256" key="4">
    <source>
        <dbReference type="ARBA" id="ARBA00022993"/>
    </source>
</evidence>
<dbReference type="UniPathway" id="UPA00241">
    <property type="reaction ID" value="UER00356"/>
</dbReference>
<keyword evidence="5" id="KW-0963">Cytoplasm</keyword>
<dbReference type="EC" id="2.7.1.24" evidence="5 6"/>
<keyword evidence="8" id="KW-1185">Reference proteome</keyword>
<dbReference type="NCBIfam" id="TIGR00152">
    <property type="entry name" value="dephospho-CoA kinase"/>
    <property type="match status" value="1"/>
</dbReference>
<dbReference type="GO" id="GO:0015937">
    <property type="term" value="P:coenzyme A biosynthetic process"/>
    <property type="evidence" value="ECO:0007669"/>
    <property type="project" value="UniProtKB-UniRule"/>
</dbReference>
<dbReference type="PATRIC" id="fig|381306.5.peg.2000"/>
<dbReference type="HAMAP" id="MF_00376">
    <property type="entry name" value="Dephospho_CoA_kinase"/>
    <property type="match status" value="1"/>
</dbReference>
<protein>
    <recommendedName>
        <fullName evidence="5 6">Dephospho-CoA kinase</fullName>
        <ecNumber evidence="5 6">2.7.1.24</ecNumber>
    </recommendedName>
    <alternativeName>
        <fullName evidence="5">Dephosphocoenzyme A kinase</fullName>
    </alternativeName>
</protein>
<evidence type="ECO:0000256" key="2">
    <source>
        <dbReference type="ARBA" id="ARBA00022741"/>
    </source>
</evidence>
<accession>A0A0P9CQD0</accession>
<dbReference type="InterPro" id="IPR001977">
    <property type="entry name" value="Depp_CoAkinase"/>
</dbReference>
<dbReference type="SUPFAM" id="SSF52540">
    <property type="entry name" value="P-loop containing nucleoside triphosphate hydrolases"/>
    <property type="match status" value="1"/>
</dbReference>
<gene>
    <name evidence="5" type="primary">coaE</name>
    <name evidence="7" type="ORF">SAMN05661077_1636</name>
</gene>
<comment type="similarity">
    <text evidence="1 5">Belongs to the CoaE family.</text>
</comment>
<dbReference type="RefSeq" id="WP_054964994.1">
    <property type="nucleotide sequence ID" value="NZ_FMUN01000004.1"/>
</dbReference>
<dbReference type="Proteomes" id="UP000183104">
    <property type="component" value="Unassembled WGS sequence"/>
</dbReference>
<feature type="binding site" evidence="5">
    <location>
        <begin position="11"/>
        <end position="16"/>
    </location>
    <ligand>
        <name>ATP</name>
        <dbReference type="ChEBI" id="CHEBI:30616"/>
    </ligand>
</feature>
<name>A0A0P9CQD0_9GAMM</name>
<evidence type="ECO:0000256" key="6">
    <source>
        <dbReference type="NCBIfam" id="TIGR00152"/>
    </source>
</evidence>
<keyword evidence="4 5" id="KW-0173">Coenzyme A biosynthesis</keyword>
<keyword evidence="5 7" id="KW-0418">Kinase</keyword>
<evidence type="ECO:0000256" key="3">
    <source>
        <dbReference type="ARBA" id="ARBA00022840"/>
    </source>
</evidence>
<proteinExistence type="inferred from homology"/>
<sequence>MLLVGLTGGIGSGKSSVSRAFGELGAHVLDADELAREVLAPGSGALDEVVAALGRDLLTAEGQLDRARLAERVFSDDEARSTLEAILHPRINALAHSRAQALGERFPGAVVLYDAALLLESGARDMVDRVAVVDVDPEVQVQRAVARGDRDAEQVRAIMAAQWPRERRLRYADDRIDNNGPWAETEGQVRELMERYRRLAAQEGRGR</sequence>
<dbReference type="PROSITE" id="PS51219">
    <property type="entry name" value="DPCK"/>
    <property type="match status" value="1"/>
</dbReference>
<keyword evidence="5" id="KW-0808">Transferase</keyword>
<dbReference type="InterPro" id="IPR027417">
    <property type="entry name" value="P-loop_NTPase"/>
</dbReference>
<evidence type="ECO:0000256" key="1">
    <source>
        <dbReference type="ARBA" id="ARBA00009018"/>
    </source>
</evidence>
<dbReference type="PANTHER" id="PTHR10695:SF46">
    <property type="entry name" value="BIFUNCTIONAL COENZYME A SYNTHASE-RELATED"/>
    <property type="match status" value="1"/>
</dbReference>
<dbReference type="STRING" id="381306.AN478_02225"/>
<evidence type="ECO:0000256" key="5">
    <source>
        <dbReference type="HAMAP-Rule" id="MF_00376"/>
    </source>
</evidence>
<dbReference type="CDD" id="cd02022">
    <property type="entry name" value="DPCK"/>
    <property type="match status" value="1"/>
</dbReference>
<comment type="catalytic activity">
    <reaction evidence="5">
        <text>3'-dephospho-CoA + ATP = ADP + CoA + H(+)</text>
        <dbReference type="Rhea" id="RHEA:18245"/>
        <dbReference type="ChEBI" id="CHEBI:15378"/>
        <dbReference type="ChEBI" id="CHEBI:30616"/>
        <dbReference type="ChEBI" id="CHEBI:57287"/>
        <dbReference type="ChEBI" id="CHEBI:57328"/>
        <dbReference type="ChEBI" id="CHEBI:456216"/>
        <dbReference type="EC" id="2.7.1.24"/>
    </reaction>
</comment>
<dbReference type="Gene3D" id="3.40.50.300">
    <property type="entry name" value="P-loop containing nucleotide triphosphate hydrolases"/>
    <property type="match status" value="1"/>
</dbReference>
<dbReference type="GO" id="GO:0005524">
    <property type="term" value="F:ATP binding"/>
    <property type="evidence" value="ECO:0007669"/>
    <property type="project" value="UniProtKB-UniRule"/>
</dbReference>
<reference evidence="8" key="1">
    <citation type="submission" date="2016-10" db="EMBL/GenBank/DDBJ databases">
        <authorList>
            <person name="Varghese N."/>
        </authorList>
    </citation>
    <scope>NUCLEOTIDE SEQUENCE [LARGE SCALE GENOMIC DNA]</scope>
    <source>
        <strain evidence="8">HL 19</strain>
    </source>
</reference>
<dbReference type="GO" id="GO:0004140">
    <property type="term" value="F:dephospho-CoA kinase activity"/>
    <property type="evidence" value="ECO:0007669"/>
    <property type="project" value="UniProtKB-UniRule"/>
</dbReference>
<evidence type="ECO:0000313" key="7">
    <source>
        <dbReference type="EMBL" id="SCY26520.1"/>
    </source>
</evidence>
<comment type="subcellular location">
    <subcellularLocation>
        <location evidence="5">Cytoplasm</location>
    </subcellularLocation>
</comment>
<evidence type="ECO:0000313" key="8">
    <source>
        <dbReference type="Proteomes" id="UP000183104"/>
    </source>
</evidence>
<comment type="pathway">
    <text evidence="5">Cofactor biosynthesis; coenzyme A biosynthesis; CoA from (R)-pantothenate: step 5/5.</text>
</comment>
<keyword evidence="2 5" id="KW-0547">Nucleotide-binding</keyword>
<dbReference type="OrthoDB" id="9812943at2"/>